<dbReference type="PANTHER" id="PTHR13391:SF0">
    <property type="entry name" value="PROTEIN MISATO HOMOLOG 1"/>
    <property type="match status" value="1"/>
</dbReference>
<evidence type="ECO:0000259" key="8">
    <source>
        <dbReference type="Pfam" id="PF14881"/>
    </source>
</evidence>
<dbReference type="SUPFAM" id="SSF52490">
    <property type="entry name" value="Tubulin nucleotide-binding domain-like"/>
    <property type="match status" value="1"/>
</dbReference>
<feature type="domain" description="Misato Segment II tubulin-like" evidence="7">
    <location>
        <begin position="2"/>
        <end position="132"/>
    </location>
</feature>
<feature type="domain" description="DML1/Misato tubulin" evidence="8">
    <location>
        <begin position="136"/>
        <end position="335"/>
    </location>
</feature>
<protein>
    <recommendedName>
        <fullName evidence="4">Protein DML1</fullName>
    </recommendedName>
    <alternativeName>
        <fullName evidence="5">Protein dml1</fullName>
    </alternativeName>
</protein>
<dbReference type="GeneID" id="90072902"/>
<comment type="function">
    <text evidence="1">Involved in the partitioning of the mitochondrial organelle and mitochondrial DNA (mtDNA) inheritance.</text>
</comment>
<evidence type="ECO:0000259" key="7">
    <source>
        <dbReference type="Pfam" id="PF10644"/>
    </source>
</evidence>
<comment type="caution">
    <text evidence="9">The sequence shown here is derived from an EMBL/GenBank/DDBJ whole genome shotgun (WGS) entry which is preliminary data.</text>
</comment>
<dbReference type="InterPro" id="IPR019605">
    <property type="entry name" value="Misato_II_tubulin-like"/>
</dbReference>
<dbReference type="InterPro" id="IPR049942">
    <property type="entry name" value="DML1/Misato"/>
</dbReference>
<dbReference type="Pfam" id="PF10644">
    <property type="entry name" value="Misat_Tub_SegII"/>
    <property type="match status" value="1"/>
</dbReference>
<sequence>MKEIINISLSHKANHLNTHFYNFQEDFLDYNPSSSQKSSTNDADLNVYNNPIISPDKRSVSYSPRLMLWDMRNGFGALDEAETYNESLTKTSQTIYNTYGIETWNNNQAVQQIKINDNKKQKKSDYQEALDKMNLAPKLTPQNTMYWSDYSRMIYSPKSFNTLKNWEIDPVHYPKGKLKYLPHDSPAQKPFNDFDLGVDEWKQNGFNVDYLDTKFRYLLEQCDNLSGINITTECDSGWGGISHEMIPLLKDEFLSKNTIFSWGLYDNSPMKNAQQVVTRIRSILALVENSSIFLPISMPESLPSSFFGDNKALEAKFCGSMWYETALQSVAYETVMSLFANKHKEGGQDIYSMSELEMGLNMGTNRNIVSSIASSFGSMNDYIDNSFTTLDFSGKAFDLKSTGKSDHIFAKNLVIRPPSVTNDEIFDESLIIDNFGKFTDLNRNHGVSLRGLTSYSNQLAFRTPDTFPAEHIPINPRDHSVSVALTVSTKAKRVLLNYKRKLGTLLRKNSDEKEDLVDKLATLAQEYEYGWDSDDDDFDDYY</sequence>
<evidence type="ECO:0000256" key="4">
    <source>
        <dbReference type="ARBA" id="ARBA00014097"/>
    </source>
</evidence>
<keyword evidence="10" id="KW-1185">Reference proteome</keyword>
<proteinExistence type="inferred from homology"/>
<evidence type="ECO:0000256" key="2">
    <source>
        <dbReference type="ARBA" id="ARBA00004173"/>
    </source>
</evidence>
<evidence type="ECO:0000256" key="6">
    <source>
        <dbReference type="ARBA" id="ARBA00023128"/>
    </source>
</evidence>
<comment type="subcellular location">
    <subcellularLocation>
        <location evidence="2">Mitochondrion</location>
    </subcellularLocation>
</comment>
<dbReference type="GO" id="GO:0007005">
    <property type="term" value="P:mitochondrion organization"/>
    <property type="evidence" value="ECO:0007669"/>
    <property type="project" value="InterPro"/>
</dbReference>
<keyword evidence="6" id="KW-0496">Mitochondrion</keyword>
<gene>
    <name evidence="9" type="ORF">DASC09_022480</name>
</gene>
<evidence type="ECO:0000313" key="9">
    <source>
        <dbReference type="EMBL" id="GMM34923.1"/>
    </source>
</evidence>
<comment type="similarity">
    <text evidence="3">Belongs to the misato family.</text>
</comment>
<organism evidence="9 10">
    <name type="scientific">Saccharomycopsis crataegensis</name>
    <dbReference type="NCBI Taxonomy" id="43959"/>
    <lineage>
        <taxon>Eukaryota</taxon>
        <taxon>Fungi</taxon>
        <taxon>Dikarya</taxon>
        <taxon>Ascomycota</taxon>
        <taxon>Saccharomycotina</taxon>
        <taxon>Saccharomycetes</taxon>
        <taxon>Saccharomycopsidaceae</taxon>
        <taxon>Saccharomycopsis</taxon>
    </lineage>
</organism>
<name>A0AAV5QJA4_9ASCO</name>
<dbReference type="AlphaFoldDB" id="A0AAV5QJA4"/>
<dbReference type="Pfam" id="PF14881">
    <property type="entry name" value="Tubulin_3"/>
    <property type="match status" value="1"/>
</dbReference>
<evidence type="ECO:0000313" key="10">
    <source>
        <dbReference type="Proteomes" id="UP001360560"/>
    </source>
</evidence>
<reference evidence="9 10" key="1">
    <citation type="journal article" date="2023" name="Elife">
        <title>Identification of key yeast species and microbe-microbe interactions impacting larval growth of Drosophila in the wild.</title>
        <authorList>
            <person name="Mure A."/>
            <person name="Sugiura Y."/>
            <person name="Maeda R."/>
            <person name="Honda K."/>
            <person name="Sakurai N."/>
            <person name="Takahashi Y."/>
            <person name="Watada M."/>
            <person name="Katoh T."/>
            <person name="Gotoh A."/>
            <person name="Gotoh Y."/>
            <person name="Taniguchi I."/>
            <person name="Nakamura K."/>
            <person name="Hayashi T."/>
            <person name="Katayama T."/>
            <person name="Uemura T."/>
            <person name="Hattori Y."/>
        </authorList>
    </citation>
    <scope>NUCLEOTIDE SEQUENCE [LARGE SCALE GENOMIC DNA]</scope>
    <source>
        <strain evidence="9 10">SC-9</strain>
    </source>
</reference>
<dbReference type="GO" id="GO:0005739">
    <property type="term" value="C:mitochondrion"/>
    <property type="evidence" value="ECO:0007669"/>
    <property type="project" value="UniProtKB-SubCell"/>
</dbReference>
<dbReference type="PANTHER" id="PTHR13391">
    <property type="entry name" value="MITOCHONDRIAL DISTRIBUTION REGULATOR MISATO"/>
    <property type="match status" value="1"/>
</dbReference>
<dbReference type="Gene3D" id="3.40.50.1440">
    <property type="entry name" value="Tubulin/FtsZ, GTPase domain"/>
    <property type="match status" value="1"/>
</dbReference>
<evidence type="ECO:0000256" key="3">
    <source>
        <dbReference type="ARBA" id="ARBA00008507"/>
    </source>
</evidence>
<dbReference type="RefSeq" id="XP_064851923.1">
    <property type="nucleotide sequence ID" value="XM_064995851.1"/>
</dbReference>
<accession>A0AAV5QJA4</accession>
<dbReference type="EMBL" id="BTFZ01000004">
    <property type="protein sequence ID" value="GMM34923.1"/>
    <property type="molecule type" value="Genomic_DNA"/>
</dbReference>
<dbReference type="InterPro" id="IPR029209">
    <property type="entry name" value="DML1/Misato_tubulin"/>
</dbReference>
<dbReference type="Proteomes" id="UP001360560">
    <property type="component" value="Unassembled WGS sequence"/>
</dbReference>
<dbReference type="InterPro" id="IPR036525">
    <property type="entry name" value="Tubulin/FtsZ_GTPase_sf"/>
</dbReference>
<evidence type="ECO:0000256" key="1">
    <source>
        <dbReference type="ARBA" id="ARBA00003757"/>
    </source>
</evidence>
<evidence type="ECO:0000256" key="5">
    <source>
        <dbReference type="ARBA" id="ARBA00022030"/>
    </source>
</evidence>